<dbReference type="InterPro" id="IPR033480">
    <property type="entry name" value="sCache_2"/>
</dbReference>
<proteinExistence type="predicted"/>
<evidence type="ECO:0000259" key="7">
    <source>
        <dbReference type="Pfam" id="PF17200"/>
    </source>
</evidence>
<evidence type="ECO:0000256" key="6">
    <source>
        <dbReference type="SAM" id="SignalP"/>
    </source>
</evidence>
<evidence type="ECO:0000256" key="2">
    <source>
        <dbReference type="ARBA" id="ARBA00022475"/>
    </source>
</evidence>
<comment type="subcellular location">
    <subcellularLocation>
        <location evidence="1">Cell membrane</location>
        <topology evidence="1">Multi-pass membrane protein</topology>
    </subcellularLocation>
</comment>
<sequence>MQALHRVRAIVFGILVGVSLCAVAAERGTVAEAEAMAKKAAAYVKAHGVDKAAEEFTTGTAFKDRDLYVAFAELDGVMVGHGGNPKLVGKNLVGLKDPAGQLFYDKLLVLAKTKGKGWSEPYKFLNPATKKIEDKMIYVERVGDHWVGVGIYKG</sequence>
<keyword evidence="2" id="KW-1003">Cell membrane</keyword>
<dbReference type="STRING" id="946483.Cenrod_1882"/>
<dbReference type="OrthoDB" id="9178561at2"/>
<protein>
    <recommendedName>
        <fullName evidence="7">Single Cache domain-containing protein</fullName>
    </recommendedName>
</protein>
<gene>
    <name evidence="8" type="ORF">Cenrod_1882</name>
</gene>
<dbReference type="Proteomes" id="UP000017184">
    <property type="component" value="Chromosome"/>
</dbReference>
<evidence type="ECO:0000256" key="3">
    <source>
        <dbReference type="ARBA" id="ARBA00022692"/>
    </source>
</evidence>
<dbReference type="Pfam" id="PF17200">
    <property type="entry name" value="sCache_2"/>
    <property type="match status" value="1"/>
</dbReference>
<keyword evidence="4" id="KW-1133">Transmembrane helix</keyword>
<organism evidence="8 9">
    <name type="scientific">Candidatus Symbiobacter mobilis CR</name>
    <dbReference type="NCBI Taxonomy" id="946483"/>
    <lineage>
        <taxon>Bacteria</taxon>
        <taxon>Pseudomonadati</taxon>
        <taxon>Pseudomonadota</taxon>
        <taxon>Betaproteobacteria</taxon>
        <taxon>Burkholderiales</taxon>
        <taxon>Comamonadaceae</taxon>
    </lineage>
</organism>
<keyword evidence="3" id="KW-0812">Transmembrane</keyword>
<feature type="chain" id="PRO_5004662824" description="Single Cache domain-containing protein" evidence="6">
    <location>
        <begin position="25"/>
        <end position="154"/>
    </location>
</feature>
<evidence type="ECO:0000256" key="5">
    <source>
        <dbReference type="ARBA" id="ARBA00023136"/>
    </source>
</evidence>
<keyword evidence="5" id="KW-0472">Membrane</keyword>
<evidence type="ECO:0000256" key="1">
    <source>
        <dbReference type="ARBA" id="ARBA00004651"/>
    </source>
</evidence>
<reference evidence="8 9" key="1">
    <citation type="journal article" date="2013" name="Genome Biol.">
        <title>Genomic analysis reveals key aspects of prokaryotic symbiosis in the phototrophic consortium "Chlorochromatium aggregatum".</title>
        <authorList>
            <person name="Liu Z."/>
            <person name="Muller J."/>
            <person name="Li T."/>
            <person name="Alvey R.M."/>
            <person name="Vogl K."/>
            <person name="Frigaard N.U."/>
            <person name="Rockwell N.C."/>
            <person name="Boyd E.S."/>
            <person name="Tomsho L.P."/>
            <person name="Schuster S.C."/>
            <person name="Henke P."/>
            <person name="Rohde M."/>
            <person name="Overmann J."/>
            <person name="Bryant D.A."/>
        </authorList>
    </citation>
    <scope>NUCLEOTIDE SEQUENCE [LARGE SCALE GENOMIC DNA]</scope>
    <source>
        <strain evidence="8">CR</strain>
    </source>
</reference>
<dbReference type="HOGENOM" id="CLU_081845_3_0_4"/>
<name>U5N992_9BURK</name>
<evidence type="ECO:0000313" key="8">
    <source>
        <dbReference type="EMBL" id="AGX87962.1"/>
    </source>
</evidence>
<keyword evidence="6" id="KW-0732">Signal</keyword>
<dbReference type="KEGG" id="cbx:Cenrod_1882"/>
<dbReference type="RefSeq" id="WP_022774534.1">
    <property type="nucleotide sequence ID" value="NC_022576.1"/>
</dbReference>
<accession>U5N992</accession>
<dbReference type="AlphaFoldDB" id="U5N992"/>
<keyword evidence="9" id="KW-1185">Reference proteome</keyword>
<evidence type="ECO:0000313" key="9">
    <source>
        <dbReference type="Proteomes" id="UP000017184"/>
    </source>
</evidence>
<dbReference type="EMBL" id="CP004885">
    <property type="protein sequence ID" value="AGX87962.1"/>
    <property type="molecule type" value="Genomic_DNA"/>
</dbReference>
<dbReference type="Gene3D" id="3.30.450.20">
    <property type="entry name" value="PAS domain"/>
    <property type="match status" value="1"/>
</dbReference>
<feature type="signal peptide" evidence="6">
    <location>
        <begin position="1"/>
        <end position="24"/>
    </location>
</feature>
<dbReference type="GO" id="GO:0005886">
    <property type="term" value="C:plasma membrane"/>
    <property type="evidence" value="ECO:0007669"/>
    <property type="project" value="UniProtKB-SubCell"/>
</dbReference>
<evidence type="ECO:0000256" key="4">
    <source>
        <dbReference type="ARBA" id="ARBA00022989"/>
    </source>
</evidence>
<dbReference type="eggNOG" id="COG4564">
    <property type="taxonomic scope" value="Bacteria"/>
</dbReference>
<feature type="domain" description="Single Cache" evidence="7">
    <location>
        <begin position="51"/>
        <end position="143"/>
    </location>
</feature>